<comment type="function">
    <text evidence="10">Inner membrane component of the type II secretion system required for the energy-dependent secretion of extracellular factors such as proteases and toxins from the periplasm.</text>
</comment>
<evidence type="ECO:0000256" key="7">
    <source>
        <dbReference type="ARBA" id="ARBA00022927"/>
    </source>
</evidence>
<dbReference type="Pfam" id="PF04612">
    <property type="entry name" value="T2SSM"/>
    <property type="match status" value="1"/>
</dbReference>
<evidence type="ECO:0000256" key="4">
    <source>
        <dbReference type="ARBA" id="ARBA00022475"/>
    </source>
</evidence>
<sequence length="158" mass="17380">MKSIQQYFASRTERERQILILGTVFGLPLLIWLALWQPMLQARASGEEKLLQRRQTYEWMQQSAATIKANQGGAKTVASGSPQQKITAAAAQHTITLTRIEPMSNGRYTLWVSAADYNSAVHFVDALLRAGLTLESLSMNQLDVPGTVSLRASFGGGQ</sequence>
<comment type="subcellular location">
    <subcellularLocation>
        <location evidence="1">Cell inner membrane</location>
        <topology evidence="1">Single-pass membrane protein</topology>
    </subcellularLocation>
</comment>
<evidence type="ECO:0000256" key="8">
    <source>
        <dbReference type="ARBA" id="ARBA00022989"/>
    </source>
</evidence>
<dbReference type="Proteomes" id="UP000610558">
    <property type="component" value="Unassembled WGS sequence"/>
</dbReference>
<protein>
    <recommendedName>
        <fullName evidence="10">Type II secretion system protein M</fullName>
        <shortName evidence="10">T2SS protein M</shortName>
    </recommendedName>
    <alternativeName>
        <fullName evidence="10">General secretion pathway protein M</fullName>
    </alternativeName>
</protein>
<dbReference type="Gene3D" id="3.30.1360.100">
    <property type="entry name" value="General secretion pathway protein M, EpsM"/>
    <property type="match status" value="1"/>
</dbReference>
<dbReference type="InterPro" id="IPR023229">
    <property type="entry name" value="T2SS_M_periplasmic_sf"/>
</dbReference>
<evidence type="ECO:0000256" key="6">
    <source>
        <dbReference type="ARBA" id="ARBA00022692"/>
    </source>
</evidence>
<dbReference type="AlphaFoldDB" id="A0A927BZP8"/>
<dbReference type="GO" id="GO:0015628">
    <property type="term" value="P:protein secretion by the type II secretion system"/>
    <property type="evidence" value="ECO:0007669"/>
    <property type="project" value="InterPro"/>
</dbReference>
<keyword evidence="7 10" id="KW-0653">Protein transport</keyword>
<evidence type="ECO:0000256" key="1">
    <source>
        <dbReference type="ARBA" id="ARBA00004377"/>
    </source>
</evidence>
<evidence type="ECO:0000256" key="10">
    <source>
        <dbReference type="PIRNR" id="PIRNR006291"/>
    </source>
</evidence>
<gene>
    <name evidence="12" type="ORF">IB286_05985</name>
</gene>
<accession>A0A927BZP8</accession>
<name>A0A927BZP8_9GAMM</name>
<organism evidence="12 13">
    <name type="scientific">Spongiibacter pelagi</name>
    <dbReference type="NCBI Taxonomy" id="2760804"/>
    <lineage>
        <taxon>Bacteria</taxon>
        <taxon>Pseudomonadati</taxon>
        <taxon>Pseudomonadota</taxon>
        <taxon>Gammaproteobacteria</taxon>
        <taxon>Cellvibrionales</taxon>
        <taxon>Spongiibacteraceae</taxon>
        <taxon>Spongiibacter</taxon>
    </lineage>
</organism>
<evidence type="ECO:0000256" key="9">
    <source>
        <dbReference type="ARBA" id="ARBA00023136"/>
    </source>
</evidence>
<evidence type="ECO:0000313" key="12">
    <source>
        <dbReference type="EMBL" id="MBD2858555.1"/>
    </source>
</evidence>
<comment type="similarity">
    <text evidence="2 10">Belongs to the GSP M family.</text>
</comment>
<dbReference type="InterPro" id="IPR007690">
    <property type="entry name" value="T2SS_GspM"/>
</dbReference>
<dbReference type="EMBL" id="JACXLD010000002">
    <property type="protein sequence ID" value="MBD2858555.1"/>
    <property type="molecule type" value="Genomic_DNA"/>
</dbReference>
<dbReference type="GO" id="GO:0015627">
    <property type="term" value="C:type II protein secretion system complex"/>
    <property type="evidence" value="ECO:0007669"/>
    <property type="project" value="InterPro"/>
</dbReference>
<dbReference type="PIRSF" id="PIRSF006291">
    <property type="entry name" value="GspM"/>
    <property type="match status" value="1"/>
</dbReference>
<keyword evidence="4 10" id="KW-1003">Cell membrane</keyword>
<keyword evidence="5 10" id="KW-0997">Cell inner membrane</keyword>
<comment type="caution">
    <text evidence="12">The sequence shown here is derived from an EMBL/GenBank/DDBJ whole genome shotgun (WGS) entry which is preliminary data.</text>
</comment>
<evidence type="ECO:0000256" key="5">
    <source>
        <dbReference type="ARBA" id="ARBA00022519"/>
    </source>
</evidence>
<dbReference type="SUPFAM" id="SSF103054">
    <property type="entry name" value="General secretion pathway protein M, EpsM"/>
    <property type="match status" value="1"/>
</dbReference>
<evidence type="ECO:0000256" key="11">
    <source>
        <dbReference type="SAM" id="Phobius"/>
    </source>
</evidence>
<keyword evidence="9 10" id="KW-0472">Membrane</keyword>
<evidence type="ECO:0000256" key="2">
    <source>
        <dbReference type="ARBA" id="ARBA00010637"/>
    </source>
</evidence>
<keyword evidence="3 10" id="KW-0813">Transport</keyword>
<keyword evidence="8 11" id="KW-1133">Transmembrane helix</keyword>
<keyword evidence="6 11" id="KW-0812">Transmembrane</keyword>
<proteinExistence type="inferred from homology"/>
<evidence type="ECO:0000313" key="13">
    <source>
        <dbReference type="Proteomes" id="UP000610558"/>
    </source>
</evidence>
<keyword evidence="13" id="KW-1185">Reference proteome</keyword>
<dbReference type="RefSeq" id="WP_190763483.1">
    <property type="nucleotide sequence ID" value="NZ_JACXLD010000002.1"/>
</dbReference>
<evidence type="ECO:0000256" key="3">
    <source>
        <dbReference type="ARBA" id="ARBA00022448"/>
    </source>
</evidence>
<reference evidence="12" key="1">
    <citation type="submission" date="2020-09" db="EMBL/GenBank/DDBJ databases">
        <authorList>
            <person name="Yoon J.-W."/>
        </authorList>
    </citation>
    <scope>NUCLEOTIDE SEQUENCE</scope>
    <source>
        <strain evidence="12">KMU-158</strain>
    </source>
</reference>
<feature type="transmembrane region" description="Helical" evidence="11">
    <location>
        <begin position="18"/>
        <end position="36"/>
    </location>
</feature>
<dbReference type="GO" id="GO:0005886">
    <property type="term" value="C:plasma membrane"/>
    <property type="evidence" value="ECO:0007669"/>
    <property type="project" value="UniProtKB-SubCell"/>
</dbReference>